<comment type="similarity">
    <text evidence="13">Belongs to the RING-type zinc finger family. ATL subfamily.</text>
</comment>
<evidence type="ECO:0000256" key="2">
    <source>
        <dbReference type="ARBA" id="ARBA00004167"/>
    </source>
</evidence>
<evidence type="ECO:0000256" key="3">
    <source>
        <dbReference type="ARBA" id="ARBA00004906"/>
    </source>
</evidence>
<dbReference type="OrthoDB" id="8062037at2759"/>
<dbReference type="Proteomes" id="UP000325577">
    <property type="component" value="Linkage Group LG10"/>
</dbReference>
<evidence type="ECO:0000256" key="12">
    <source>
        <dbReference type="ARBA" id="ARBA00023136"/>
    </source>
</evidence>
<gene>
    <name evidence="18" type="ORF">F0562_019866</name>
</gene>
<dbReference type="InterPro" id="IPR053238">
    <property type="entry name" value="RING-H2_zinc_finger"/>
</dbReference>
<reference evidence="18 19" key="1">
    <citation type="submission" date="2019-09" db="EMBL/GenBank/DDBJ databases">
        <title>A chromosome-level genome assembly of the Chinese tupelo Nyssa sinensis.</title>
        <authorList>
            <person name="Yang X."/>
            <person name="Kang M."/>
            <person name="Yang Y."/>
            <person name="Xiong H."/>
            <person name="Wang M."/>
            <person name="Zhang Z."/>
            <person name="Wang Z."/>
            <person name="Wu H."/>
            <person name="Ma T."/>
            <person name="Liu J."/>
            <person name="Xi Z."/>
        </authorList>
    </citation>
    <scope>NUCLEOTIDE SEQUENCE [LARGE SCALE GENOMIC DNA]</scope>
    <source>
        <strain evidence="18">J267</strain>
        <tissue evidence="18">Leaf</tissue>
    </source>
</reference>
<dbReference type="Pfam" id="PF13639">
    <property type="entry name" value="zf-RING_2"/>
    <property type="match status" value="1"/>
</dbReference>
<evidence type="ECO:0000256" key="1">
    <source>
        <dbReference type="ARBA" id="ARBA00000900"/>
    </source>
</evidence>
<dbReference type="AlphaFoldDB" id="A0A5J5BTM3"/>
<comment type="pathway">
    <text evidence="3">Protein modification; protein ubiquitination.</text>
</comment>
<dbReference type="Gene3D" id="3.30.40.10">
    <property type="entry name" value="Zinc/RING finger domain, C3HC4 (zinc finger)"/>
    <property type="match status" value="1"/>
</dbReference>
<feature type="transmembrane region" description="Helical" evidence="16">
    <location>
        <begin position="64"/>
        <end position="86"/>
    </location>
</feature>
<dbReference type="GO" id="GO:0008270">
    <property type="term" value="F:zinc ion binding"/>
    <property type="evidence" value="ECO:0007669"/>
    <property type="project" value="UniProtKB-KW"/>
</dbReference>
<evidence type="ECO:0000256" key="4">
    <source>
        <dbReference type="ARBA" id="ARBA00012483"/>
    </source>
</evidence>
<dbReference type="EMBL" id="CM018033">
    <property type="protein sequence ID" value="KAA8545082.1"/>
    <property type="molecule type" value="Genomic_DNA"/>
</dbReference>
<keyword evidence="8 14" id="KW-0863">Zinc-finger</keyword>
<name>A0A5J5BTM3_9ASTE</name>
<dbReference type="CDD" id="cd16461">
    <property type="entry name" value="RING-H2_EL5-like"/>
    <property type="match status" value="1"/>
</dbReference>
<evidence type="ECO:0000256" key="7">
    <source>
        <dbReference type="ARBA" id="ARBA00022723"/>
    </source>
</evidence>
<feature type="domain" description="RING-type" evidence="17">
    <location>
        <begin position="145"/>
        <end position="187"/>
    </location>
</feature>
<evidence type="ECO:0000256" key="6">
    <source>
        <dbReference type="ARBA" id="ARBA00022692"/>
    </source>
</evidence>
<feature type="transmembrane region" description="Helical" evidence="16">
    <location>
        <begin position="21"/>
        <end position="44"/>
    </location>
</feature>
<evidence type="ECO:0000256" key="5">
    <source>
        <dbReference type="ARBA" id="ARBA00022679"/>
    </source>
</evidence>
<feature type="region of interest" description="Disordered" evidence="15">
    <location>
        <begin position="316"/>
        <end position="338"/>
    </location>
</feature>
<keyword evidence="9" id="KW-0833">Ubl conjugation pathway</keyword>
<keyword evidence="11 16" id="KW-1133">Transmembrane helix</keyword>
<comment type="catalytic activity">
    <reaction evidence="1">
        <text>S-ubiquitinyl-[E2 ubiquitin-conjugating enzyme]-L-cysteine + [acceptor protein]-L-lysine = [E2 ubiquitin-conjugating enzyme]-L-cysteine + N(6)-ubiquitinyl-[acceptor protein]-L-lysine.</text>
        <dbReference type="EC" id="2.3.2.27"/>
    </reaction>
</comment>
<evidence type="ECO:0000256" key="13">
    <source>
        <dbReference type="ARBA" id="ARBA00024209"/>
    </source>
</evidence>
<evidence type="ECO:0000259" key="17">
    <source>
        <dbReference type="PROSITE" id="PS50089"/>
    </source>
</evidence>
<sequence length="509" mass="55298">MGSVEKKNISRPIAGLLSCNCTAQHAIVSLSVLILLSPAIPAVGAQPPPNGTGPANPYQRFSPSMAIIIAILVAALFLMGFFSIYIRRCSENSDGSISRLGALGASLRSRRAASRGLDPAVIENFPTFVYSVVKGLKIGKGALECAVCLNEFEDDETLRLIPKCDHVFHPECIDAWLESHVTCPVCRANLVPEPGETVQVPDLNAVPDQTTETDNQQNDDVSIRITDDLVVPVLEPPQVVDRNSSLHQNRPPRSRSVRALLFGKFPRSHSTGHSLVQPGENMDRFTLRLPEDLRKQVMNRTLNRTTSCLVPVLPRETSSRRGYRTGGGEGSSRGRNFRRFERLDGGAKSDRWVFSKAPPFFSRAPSVRSPRVAAGPSSTTPKGSVKAVKTPFNCPEQKGDETGIEQAEHQSLFYLLFSGNSVILSIPATPLTQISSSNTASSLIPGRLYISAASQIPPPEESPPLPASSFFIGFPLVLTVWDVKIRGFNGWGEESRTNSGVYTLSDKAN</sequence>
<feature type="region of interest" description="Disordered" evidence="15">
    <location>
        <begin position="365"/>
        <end position="389"/>
    </location>
</feature>
<protein>
    <recommendedName>
        <fullName evidence="4">RING-type E3 ubiquitin transferase</fullName>
        <ecNumber evidence="4">2.3.2.27</ecNumber>
    </recommendedName>
</protein>
<keyword evidence="19" id="KW-1185">Reference proteome</keyword>
<dbReference type="PANTHER" id="PTHR14155">
    <property type="entry name" value="RING FINGER DOMAIN-CONTAINING"/>
    <property type="match status" value="1"/>
</dbReference>
<evidence type="ECO:0000256" key="9">
    <source>
        <dbReference type="ARBA" id="ARBA00022786"/>
    </source>
</evidence>
<evidence type="ECO:0000313" key="18">
    <source>
        <dbReference type="EMBL" id="KAA8545082.1"/>
    </source>
</evidence>
<proteinExistence type="inferred from homology"/>
<accession>A0A5J5BTM3</accession>
<keyword evidence="7" id="KW-0479">Metal-binding</keyword>
<organism evidence="18 19">
    <name type="scientific">Nyssa sinensis</name>
    <dbReference type="NCBI Taxonomy" id="561372"/>
    <lineage>
        <taxon>Eukaryota</taxon>
        <taxon>Viridiplantae</taxon>
        <taxon>Streptophyta</taxon>
        <taxon>Embryophyta</taxon>
        <taxon>Tracheophyta</taxon>
        <taxon>Spermatophyta</taxon>
        <taxon>Magnoliopsida</taxon>
        <taxon>eudicotyledons</taxon>
        <taxon>Gunneridae</taxon>
        <taxon>Pentapetalae</taxon>
        <taxon>asterids</taxon>
        <taxon>Cornales</taxon>
        <taxon>Nyssaceae</taxon>
        <taxon>Nyssa</taxon>
    </lineage>
</organism>
<evidence type="ECO:0000256" key="10">
    <source>
        <dbReference type="ARBA" id="ARBA00022833"/>
    </source>
</evidence>
<keyword evidence="12 16" id="KW-0472">Membrane</keyword>
<dbReference type="GO" id="GO:0061630">
    <property type="term" value="F:ubiquitin protein ligase activity"/>
    <property type="evidence" value="ECO:0007669"/>
    <property type="project" value="UniProtKB-EC"/>
</dbReference>
<dbReference type="InterPro" id="IPR001841">
    <property type="entry name" value="Znf_RING"/>
</dbReference>
<dbReference type="EC" id="2.3.2.27" evidence="4"/>
<evidence type="ECO:0000256" key="8">
    <source>
        <dbReference type="ARBA" id="ARBA00022771"/>
    </source>
</evidence>
<dbReference type="PANTHER" id="PTHR14155:SF263">
    <property type="entry name" value="E3 UBIQUITIN-PROTEIN LIGASE ATL6"/>
    <property type="match status" value="1"/>
</dbReference>
<dbReference type="SMART" id="SM00184">
    <property type="entry name" value="RING"/>
    <property type="match status" value="1"/>
</dbReference>
<dbReference type="GO" id="GO:0016020">
    <property type="term" value="C:membrane"/>
    <property type="evidence" value="ECO:0007669"/>
    <property type="project" value="UniProtKB-SubCell"/>
</dbReference>
<keyword evidence="10" id="KW-0862">Zinc</keyword>
<evidence type="ECO:0000256" key="16">
    <source>
        <dbReference type="SAM" id="Phobius"/>
    </source>
</evidence>
<dbReference type="FunFam" id="3.30.40.10:FF:000187">
    <property type="entry name" value="E3 ubiquitin-protein ligase ATL6"/>
    <property type="match status" value="1"/>
</dbReference>
<comment type="subcellular location">
    <subcellularLocation>
        <location evidence="2">Membrane</location>
        <topology evidence="2">Single-pass membrane protein</topology>
    </subcellularLocation>
</comment>
<evidence type="ECO:0000256" key="14">
    <source>
        <dbReference type="PROSITE-ProRule" id="PRU00175"/>
    </source>
</evidence>
<keyword evidence="5" id="KW-0808">Transferase</keyword>
<dbReference type="InterPro" id="IPR013083">
    <property type="entry name" value="Znf_RING/FYVE/PHD"/>
</dbReference>
<keyword evidence="6 16" id="KW-0812">Transmembrane</keyword>
<dbReference type="SUPFAM" id="SSF57850">
    <property type="entry name" value="RING/U-box"/>
    <property type="match status" value="1"/>
</dbReference>
<evidence type="ECO:0000256" key="11">
    <source>
        <dbReference type="ARBA" id="ARBA00022989"/>
    </source>
</evidence>
<evidence type="ECO:0000313" key="19">
    <source>
        <dbReference type="Proteomes" id="UP000325577"/>
    </source>
</evidence>
<dbReference type="PROSITE" id="PS50089">
    <property type="entry name" value="ZF_RING_2"/>
    <property type="match status" value="1"/>
</dbReference>
<evidence type="ECO:0000256" key="15">
    <source>
        <dbReference type="SAM" id="MobiDB-lite"/>
    </source>
</evidence>